<comment type="caution">
    <text evidence="1">The sequence shown here is derived from an EMBL/GenBank/DDBJ whole genome shotgun (WGS) entry which is preliminary data.</text>
</comment>
<dbReference type="Proteomes" id="UP001281147">
    <property type="component" value="Unassembled WGS sequence"/>
</dbReference>
<sequence length="361" mass="39688">MSTPTASGKAPQVQHSFDGDVKILNATFDRRMEIRKVLASFQQELQRMETGPTQIKADIRLHVGGDEAREHVYTVSITSSDFDAESFARMVSSSGDKSSVMSNVSESSPTAPRIPNGQQATTAQFTPRAESRKAAGEDDDVVEIRPFKRLRTGPEVASPAVAQRGIDPQSASGRVEQLYGFMKEWHGEWVRQGGWLFDNLNKANATTAANRASVEKKMDAVQDVLGQSINAASASTLSEMSNVQKLIPWLEHCRKTSADKVQTREEKWRSSSATFHDQNRKEREVAEKRIEKKLEEQRELLMKLARASGVDIDEVDGSGGSGSREQSLGAQLTAELNMEAAKVGTTSRSDPGHEPINVDEN</sequence>
<organism evidence="1 2">
    <name type="scientific">Vermiconidia calcicola</name>
    <dbReference type="NCBI Taxonomy" id="1690605"/>
    <lineage>
        <taxon>Eukaryota</taxon>
        <taxon>Fungi</taxon>
        <taxon>Dikarya</taxon>
        <taxon>Ascomycota</taxon>
        <taxon>Pezizomycotina</taxon>
        <taxon>Dothideomycetes</taxon>
        <taxon>Dothideomycetidae</taxon>
        <taxon>Mycosphaerellales</taxon>
        <taxon>Extremaceae</taxon>
        <taxon>Vermiconidia</taxon>
    </lineage>
</organism>
<gene>
    <name evidence="1" type="ORF">LTR37_013794</name>
</gene>
<evidence type="ECO:0000313" key="2">
    <source>
        <dbReference type="Proteomes" id="UP001281147"/>
    </source>
</evidence>
<accession>A0ACC3MW41</accession>
<proteinExistence type="predicted"/>
<dbReference type="EMBL" id="JAUTXU010000138">
    <property type="protein sequence ID" value="KAK3704511.1"/>
    <property type="molecule type" value="Genomic_DNA"/>
</dbReference>
<reference evidence="1" key="1">
    <citation type="submission" date="2023-07" db="EMBL/GenBank/DDBJ databases">
        <title>Black Yeasts Isolated from many extreme environments.</title>
        <authorList>
            <person name="Coleine C."/>
            <person name="Stajich J.E."/>
            <person name="Selbmann L."/>
        </authorList>
    </citation>
    <scope>NUCLEOTIDE SEQUENCE</scope>
    <source>
        <strain evidence="1">CCFEE 5714</strain>
    </source>
</reference>
<evidence type="ECO:0000313" key="1">
    <source>
        <dbReference type="EMBL" id="KAK3704511.1"/>
    </source>
</evidence>
<protein>
    <submittedName>
        <fullName evidence="1">Uncharacterized protein</fullName>
    </submittedName>
</protein>
<keyword evidence="2" id="KW-1185">Reference proteome</keyword>
<name>A0ACC3MW41_9PEZI</name>